<dbReference type="Proteomes" id="UP000234845">
    <property type="component" value="Unassembled WGS sequence"/>
</dbReference>
<dbReference type="PIRSF" id="PIRSF031773">
    <property type="entry name" value="DevC"/>
    <property type="match status" value="1"/>
</dbReference>
<name>A0A2N5Y0R4_9GAMM</name>
<keyword evidence="4 7" id="KW-0812">Transmembrane</keyword>
<dbReference type="InterPro" id="IPR005891">
    <property type="entry name" value="DevC"/>
</dbReference>
<dbReference type="PANTHER" id="PTHR43738:SF1">
    <property type="entry name" value="HEMIN TRANSPORT SYSTEM PERMEASE PROTEIN HRTB-RELATED"/>
    <property type="match status" value="1"/>
</dbReference>
<sequence length="385" mass="42444">MAGFLPLGWLQLKHQKLRLFAATLGIAFAVILMTVQLEFREALFKSAVRYHTAMDYGLVMLSPKSTYLVSTKQFPRTRLYQVRGFEGVEAVTPVYAQQGSLRNPVNRSNARNIFVVGFNPSERGFDNLLTPEQHEQIKLTDRIIFDRRGRPEYGPIAELFAANGSFELDLNDRVPTVASLYALGTSFGLDGGVITSDLNFRRAFPKRDKSAIDIGLIHLEPGADPVEVQRHILAAIPGDVLVLTRGEFQAIEVNHWNKTTPIGYIFAFGAIMGLVVGFIIVYQILFADVQDHLKEYATLKAMGYTHGYLRGVVLQQSLVLAILGFLPGIGISIFVFSKAAGVTGLPLAMDPEAALFLFGLTVFMCAGSGMLALRKLRSVDPAEVF</sequence>
<evidence type="ECO:0000313" key="9">
    <source>
        <dbReference type="EMBL" id="PLW81992.1"/>
    </source>
</evidence>
<evidence type="ECO:0000256" key="5">
    <source>
        <dbReference type="ARBA" id="ARBA00022989"/>
    </source>
</evidence>
<reference evidence="10" key="1">
    <citation type="submission" date="2017-11" db="EMBL/GenBank/DDBJ databases">
        <title>The draft genome sequence of Chromatocurvus sp. F02.</title>
        <authorList>
            <person name="Du Z.-J."/>
            <person name="Chang Y.-Q."/>
        </authorList>
    </citation>
    <scope>NUCLEOTIDE SEQUENCE [LARGE SCALE GENOMIC DNA]</scope>
    <source>
        <strain evidence="10">F02</strain>
    </source>
</reference>
<keyword evidence="3" id="KW-1003">Cell membrane</keyword>
<dbReference type="EMBL" id="PKLZ01000009">
    <property type="protein sequence ID" value="PLW81992.1"/>
    <property type="molecule type" value="Genomic_DNA"/>
</dbReference>
<evidence type="ECO:0000256" key="6">
    <source>
        <dbReference type="ARBA" id="ARBA00023136"/>
    </source>
</evidence>
<feature type="domain" description="ABC3 transporter permease C-terminal" evidence="8">
    <location>
        <begin position="268"/>
        <end position="381"/>
    </location>
</feature>
<dbReference type="InterPro" id="IPR051125">
    <property type="entry name" value="ABC-4/HrtB_transporter"/>
</dbReference>
<gene>
    <name evidence="9" type="ORF">CWI75_12945</name>
</gene>
<feature type="transmembrane region" description="Helical" evidence="7">
    <location>
        <begin position="353"/>
        <end position="373"/>
    </location>
</feature>
<dbReference type="AlphaFoldDB" id="A0A2N5Y0R4"/>
<protein>
    <submittedName>
        <fullName evidence="9">ABC transporter</fullName>
    </submittedName>
</protein>
<dbReference type="Pfam" id="PF02687">
    <property type="entry name" value="FtsX"/>
    <property type="match status" value="1"/>
</dbReference>
<evidence type="ECO:0000256" key="2">
    <source>
        <dbReference type="ARBA" id="ARBA00022448"/>
    </source>
</evidence>
<feature type="transmembrane region" description="Helical" evidence="7">
    <location>
        <begin position="20"/>
        <end position="39"/>
    </location>
</feature>
<evidence type="ECO:0000256" key="3">
    <source>
        <dbReference type="ARBA" id="ARBA00022475"/>
    </source>
</evidence>
<dbReference type="InterPro" id="IPR003838">
    <property type="entry name" value="ABC3_permease_C"/>
</dbReference>
<comment type="caution">
    <text evidence="9">The sequence shown here is derived from an EMBL/GenBank/DDBJ whole genome shotgun (WGS) entry which is preliminary data.</text>
</comment>
<comment type="subcellular location">
    <subcellularLocation>
        <location evidence="1">Cell membrane</location>
        <topology evidence="1">Multi-pass membrane protein</topology>
    </subcellularLocation>
</comment>
<evidence type="ECO:0000256" key="1">
    <source>
        <dbReference type="ARBA" id="ARBA00004651"/>
    </source>
</evidence>
<feature type="transmembrane region" description="Helical" evidence="7">
    <location>
        <begin position="264"/>
        <end position="285"/>
    </location>
</feature>
<accession>A0A2N5Y0R4</accession>
<evidence type="ECO:0000313" key="10">
    <source>
        <dbReference type="Proteomes" id="UP000234845"/>
    </source>
</evidence>
<evidence type="ECO:0000256" key="4">
    <source>
        <dbReference type="ARBA" id="ARBA00022692"/>
    </source>
</evidence>
<evidence type="ECO:0000259" key="8">
    <source>
        <dbReference type="Pfam" id="PF02687"/>
    </source>
</evidence>
<keyword evidence="6 7" id="KW-0472">Membrane</keyword>
<keyword evidence="5 7" id="KW-1133">Transmembrane helix</keyword>
<dbReference type="NCBIfam" id="TIGR01185">
    <property type="entry name" value="devC"/>
    <property type="match status" value="1"/>
</dbReference>
<organism evidence="9 10">
    <name type="scientific">Kineobactrum sediminis</name>
    <dbReference type="NCBI Taxonomy" id="1905677"/>
    <lineage>
        <taxon>Bacteria</taxon>
        <taxon>Pseudomonadati</taxon>
        <taxon>Pseudomonadota</taxon>
        <taxon>Gammaproteobacteria</taxon>
        <taxon>Cellvibrionales</taxon>
        <taxon>Halieaceae</taxon>
        <taxon>Kineobactrum</taxon>
    </lineage>
</organism>
<dbReference type="OrthoDB" id="180999at2"/>
<dbReference type="RefSeq" id="WP_101521927.1">
    <property type="nucleotide sequence ID" value="NZ_PKLZ01000009.1"/>
</dbReference>
<dbReference type="GO" id="GO:0005886">
    <property type="term" value="C:plasma membrane"/>
    <property type="evidence" value="ECO:0007669"/>
    <property type="project" value="UniProtKB-SubCell"/>
</dbReference>
<dbReference type="PANTHER" id="PTHR43738">
    <property type="entry name" value="ABC TRANSPORTER, MEMBRANE PROTEIN"/>
    <property type="match status" value="1"/>
</dbReference>
<keyword evidence="2" id="KW-0813">Transport</keyword>
<proteinExistence type="predicted"/>
<feature type="transmembrane region" description="Helical" evidence="7">
    <location>
        <begin position="318"/>
        <end position="341"/>
    </location>
</feature>
<keyword evidence="10" id="KW-1185">Reference proteome</keyword>
<evidence type="ECO:0000256" key="7">
    <source>
        <dbReference type="SAM" id="Phobius"/>
    </source>
</evidence>